<dbReference type="RefSeq" id="WP_212675090.1">
    <property type="nucleotide sequence ID" value="NZ_JAGSPJ010000003.1"/>
</dbReference>
<keyword evidence="8" id="KW-1133">Transmembrane helix</keyword>
<evidence type="ECO:0000256" key="2">
    <source>
        <dbReference type="ARBA" id="ARBA00005988"/>
    </source>
</evidence>
<dbReference type="SUPFAM" id="SSF53187">
    <property type="entry name" value="Zn-dependent exopeptidases"/>
    <property type="match status" value="1"/>
</dbReference>
<dbReference type="SMART" id="SM00631">
    <property type="entry name" value="Zn_pept"/>
    <property type="match status" value="1"/>
</dbReference>
<dbReference type="Gene3D" id="3.40.630.10">
    <property type="entry name" value="Zn peptidases"/>
    <property type="match status" value="1"/>
</dbReference>
<keyword evidence="11" id="KW-1185">Reference proteome</keyword>
<keyword evidence="6" id="KW-0482">Metalloprotease</keyword>
<evidence type="ECO:0000256" key="1">
    <source>
        <dbReference type="ARBA" id="ARBA00001947"/>
    </source>
</evidence>
<name>A0A941IGE5_9BURK</name>
<dbReference type="InterPro" id="IPR000834">
    <property type="entry name" value="Peptidase_M14"/>
</dbReference>
<dbReference type="GO" id="GO:0006508">
    <property type="term" value="P:proteolysis"/>
    <property type="evidence" value="ECO:0007669"/>
    <property type="project" value="UniProtKB-KW"/>
</dbReference>
<comment type="caution">
    <text evidence="7">Lacks conserved residue(s) required for the propagation of feature annotation.</text>
</comment>
<reference evidence="10" key="1">
    <citation type="submission" date="2021-04" db="EMBL/GenBank/DDBJ databases">
        <title>novel species isolated from subtropical streams in China.</title>
        <authorList>
            <person name="Lu H."/>
        </authorList>
    </citation>
    <scope>NUCLEOTIDE SEQUENCE</scope>
    <source>
        <strain evidence="10">FT137W</strain>
    </source>
</reference>
<keyword evidence="8" id="KW-0812">Transmembrane</keyword>
<keyword evidence="4" id="KW-0378">Hydrolase</keyword>
<comment type="cofactor">
    <cofactor evidence="1">
        <name>Zn(2+)</name>
        <dbReference type="ChEBI" id="CHEBI:29105"/>
    </cofactor>
</comment>
<evidence type="ECO:0000259" key="9">
    <source>
        <dbReference type="PROSITE" id="PS52035"/>
    </source>
</evidence>
<organism evidence="10 11">
    <name type="scientific">Undibacterium fentianense</name>
    <dbReference type="NCBI Taxonomy" id="2828728"/>
    <lineage>
        <taxon>Bacteria</taxon>
        <taxon>Pseudomonadati</taxon>
        <taxon>Pseudomonadota</taxon>
        <taxon>Betaproteobacteria</taxon>
        <taxon>Burkholderiales</taxon>
        <taxon>Oxalobacteraceae</taxon>
        <taxon>Undibacterium</taxon>
    </lineage>
</organism>
<dbReference type="Pfam" id="PF00246">
    <property type="entry name" value="Peptidase_M14"/>
    <property type="match status" value="1"/>
</dbReference>
<dbReference type="GO" id="GO:0004181">
    <property type="term" value="F:metallocarboxypeptidase activity"/>
    <property type="evidence" value="ECO:0007669"/>
    <property type="project" value="InterPro"/>
</dbReference>
<comment type="caution">
    <text evidence="10">The sequence shown here is derived from an EMBL/GenBank/DDBJ whole genome shotgun (WGS) entry which is preliminary data.</text>
</comment>
<feature type="transmembrane region" description="Helical" evidence="8">
    <location>
        <begin position="12"/>
        <end position="30"/>
    </location>
</feature>
<evidence type="ECO:0000256" key="8">
    <source>
        <dbReference type="SAM" id="Phobius"/>
    </source>
</evidence>
<keyword evidence="3" id="KW-0645">Protease</keyword>
<dbReference type="EMBL" id="JAGSPJ010000003">
    <property type="protein sequence ID" value="MBR7799935.1"/>
    <property type="molecule type" value="Genomic_DNA"/>
</dbReference>
<dbReference type="CDD" id="cd06905">
    <property type="entry name" value="M14-like"/>
    <property type="match status" value="1"/>
</dbReference>
<accession>A0A941IGE5</accession>
<keyword evidence="5" id="KW-0862">Zinc</keyword>
<dbReference type="AlphaFoldDB" id="A0A941IGE5"/>
<comment type="similarity">
    <text evidence="2 7">Belongs to the peptidase M14 family.</text>
</comment>
<evidence type="ECO:0000256" key="5">
    <source>
        <dbReference type="ARBA" id="ARBA00022833"/>
    </source>
</evidence>
<keyword evidence="8" id="KW-0472">Membrane</keyword>
<evidence type="ECO:0000313" key="11">
    <source>
        <dbReference type="Proteomes" id="UP000678545"/>
    </source>
</evidence>
<dbReference type="PROSITE" id="PS52035">
    <property type="entry name" value="PEPTIDASE_M14"/>
    <property type="match status" value="1"/>
</dbReference>
<dbReference type="PANTHER" id="PTHR11705">
    <property type="entry name" value="PROTEASE FAMILY M14 CARBOXYPEPTIDASE A,B"/>
    <property type="match status" value="1"/>
</dbReference>
<dbReference type="GO" id="GO:0008270">
    <property type="term" value="F:zinc ion binding"/>
    <property type="evidence" value="ECO:0007669"/>
    <property type="project" value="InterPro"/>
</dbReference>
<evidence type="ECO:0000256" key="3">
    <source>
        <dbReference type="ARBA" id="ARBA00022670"/>
    </source>
</evidence>
<sequence length="587" mass="63970">MQSNTRTRRTKLRLAIGTLVGATNFYLIAINPSNAAEQSYRTAEQIESRLQTLAKQYPQRLQLQNIGKSAGGKPIYLATLQRQGQVKSEHRPALFVGANIAGYHNAGSEAALNLIETLATSTDQKIDALLSKRTVYITPVLNPDAHNGYFQSPRQLRAYNDGKLDHDLDGLIAEDGADDLNGDGIISTMRIKDASGDMIIDSKDPRRMVKADTNKGERGVYRVVIEGKDDDHDGLYNEDGVGGIMPDRNFAAGFAVADSDAGRWPSQAPESKAIMDALLARPNIAMAVVFGPANQLLAPPTGFDRITPPGATPAAEANKPENDDLKVLASLGESYKKSLEQAGLDNKRSGRQTGKGSFANWLYFHYGVQTLELDIWGAPSQKSSQANVNANLANAVGNSNDKKLAPDAERDLFAYLSEHNPNAIIPWKKIKLPDGLEVEVGGIDPYAEFIPPYKDLEVPIRVHTEQILSWTEKLAELELLESKVIAKGNDVWQINAVGGIQGGFPSHTKIASKMRNKLPVRLEMRLGKGVESLTLNRAATAERLDSSMTIKNEWLVKGSKGSTVEIALWNRQSGRVVRTITLGGSNE</sequence>
<gene>
    <name evidence="10" type="ORF">KDM90_07990</name>
</gene>
<evidence type="ECO:0000256" key="6">
    <source>
        <dbReference type="ARBA" id="ARBA00023049"/>
    </source>
</evidence>
<evidence type="ECO:0000256" key="7">
    <source>
        <dbReference type="PROSITE-ProRule" id="PRU01379"/>
    </source>
</evidence>
<feature type="domain" description="Peptidase M14" evidence="9">
    <location>
        <begin position="39"/>
        <end position="386"/>
    </location>
</feature>
<proteinExistence type="inferred from homology"/>
<dbReference type="PANTHER" id="PTHR11705:SF143">
    <property type="entry name" value="SLL0236 PROTEIN"/>
    <property type="match status" value="1"/>
</dbReference>
<dbReference type="Proteomes" id="UP000678545">
    <property type="component" value="Unassembled WGS sequence"/>
</dbReference>
<evidence type="ECO:0000313" key="10">
    <source>
        <dbReference type="EMBL" id="MBR7799935.1"/>
    </source>
</evidence>
<protein>
    <recommendedName>
        <fullName evidence="9">Peptidase M14 domain-containing protein</fullName>
    </recommendedName>
</protein>
<dbReference type="GO" id="GO:0005615">
    <property type="term" value="C:extracellular space"/>
    <property type="evidence" value="ECO:0007669"/>
    <property type="project" value="TreeGrafter"/>
</dbReference>
<evidence type="ECO:0000256" key="4">
    <source>
        <dbReference type="ARBA" id="ARBA00022801"/>
    </source>
</evidence>